<proteinExistence type="predicted"/>
<dbReference type="PANTHER" id="PTHR22602:SF0">
    <property type="entry name" value="TRANSFERASE CAF17, MITOCHONDRIAL-RELATED"/>
    <property type="match status" value="1"/>
</dbReference>
<dbReference type="InterPro" id="IPR027266">
    <property type="entry name" value="TrmE/GcvT-like"/>
</dbReference>
<keyword evidence="4" id="KW-1185">Reference proteome</keyword>
<dbReference type="Proteomes" id="UP001325140">
    <property type="component" value="Chromosome"/>
</dbReference>
<evidence type="ECO:0000259" key="2">
    <source>
        <dbReference type="Pfam" id="PF01571"/>
    </source>
</evidence>
<evidence type="ECO:0000313" key="4">
    <source>
        <dbReference type="Proteomes" id="UP001325140"/>
    </source>
</evidence>
<dbReference type="EMBL" id="CP110343">
    <property type="protein sequence ID" value="WPX97947.1"/>
    <property type="molecule type" value="Genomic_DNA"/>
</dbReference>
<dbReference type="SUPFAM" id="SSF103025">
    <property type="entry name" value="Folate-binding domain"/>
    <property type="match status" value="1"/>
</dbReference>
<dbReference type="RefSeq" id="WP_323721926.1">
    <property type="nucleotide sequence ID" value="NZ_CP110343.1"/>
</dbReference>
<reference evidence="3" key="1">
    <citation type="submission" date="2022-10" db="EMBL/GenBank/DDBJ databases">
        <title>Host association and intracellularity evolved multiple times independently in the Rickettsiales.</title>
        <authorList>
            <person name="Castelli M."/>
            <person name="Nardi T."/>
            <person name="Gammuto L."/>
            <person name="Bellinzona G."/>
            <person name="Sabaneyeva E."/>
            <person name="Potekhin A."/>
            <person name="Serra V."/>
            <person name="Petroni G."/>
            <person name="Sassera D."/>
        </authorList>
    </citation>
    <scope>NUCLEOTIDE SEQUENCE [LARGE SCALE GENOMIC DNA]</scope>
    <source>
        <strain evidence="3">US_Bl 11III1</strain>
    </source>
</reference>
<name>A0ABZ0UPX9_9RICK</name>
<protein>
    <submittedName>
        <fullName evidence="3">YgfZ-like protein</fullName>
    </submittedName>
</protein>
<dbReference type="InterPro" id="IPR006222">
    <property type="entry name" value="GCVT_N"/>
</dbReference>
<dbReference type="NCBIfam" id="TIGR03317">
    <property type="entry name" value="ygfZ_signature"/>
    <property type="match status" value="1"/>
</dbReference>
<evidence type="ECO:0000313" key="3">
    <source>
        <dbReference type="EMBL" id="WPX97947.1"/>
    </source>
</evidence>
<evidence type="ECO:0000256" key="1">
    <source>
        <dbReference type="ARBA" id="ARBA00022946"/>
    </source>
</evidence>
<feature type="domain" description="GCVT N-terminal" evidence="2">
    <location>
        <begin position="16"/>
        <end position="97"/>
    </location>
</feature>
<dbReference type="PANTHER" id="PTHR22602">
    <property type="entry name" value="TRANSFERASE CAF17, MITOCHONDRIAL-RELATED"/>
    <property type="match status" value="1"/>
</dbReference>
<organism evidence="3 4">
    <name type="scientific">Candidatus Fokinia crypta</name>
    <dbReference type="NCBI Taxonomy" id="1920990"/>
    <lineage>
        <taxon>Bacteria</taxon>
        <taxon>Pseudomonadati</taxon>
        <taxon>Pseudomonadota</taxon>
        <taxon>Alphaproteobacteria</taxon>
        <taxon>Rickettsiales</taxon>
        <taxon>Candidatus Midichloriaceae</taxon>
        <taxon>Candidatus Fokinia</taxon>
    </lineage>
</organism>
<gene>
    <name evidence="3" type="ORF">Fokcrypt_00472</name>
</gene>
<dbReference type="InterPro" id="IPR017703">
    <property type="entry name" value="YgfZ/GCV_T_CS"/>
</dbReference>
<keyword evidence="1" id="KW-0809">Transit peptide</keyword>
<dbReference type="Pfam" id="PF01571">
    <property type="entry name" value="GCV_T"/>
    <property type="match status" value="1"/>
</dbReference>
<dbReference type="InterPro" id="IPR045179">
    <property type="entry name" value="YgfZ/GcvT"/>
</dbReference>
<dbReference type="Gene3D" id="3.30.1360.120">
    <property type="entry name" value="Probable tRNA modification gtpase trme, domain 1"/>
    <property type="match status" value="1"/>
</dbReference>
<accession>A0ABZ0UPX9</accession>
<sequence>MIAKEVLLVDERRTVLSVCGLDASTFLQNMLTNDVHEASCGKAVYAFLLSPRGKILYDFFLYKDSDECFTLDVSSKFLEKLLLDMKKYVLRSNVDIKHEKAFVILSNEPFNLNDYCNCIGKNKIFNKCRISHYSKDPRGTQLWFRGIMSTNIEVASSQHEKVFDSYFMNYSRILFQNRIPSFGNGFYSDEFYPHEMGFSDIGVSYTKGCFIGQEITTRVKFLGNSKKKIVLLNIPSYTSSFDYSGNTERLSVYYKDKLVGTILEEHKDGLMCLMYDEERYDNTELKICKLL</sequence>